<name>A0A6I4U8H4_9SPHN</name>
<sequence length="324" mass="35091">MLRAFAAFALTMIAAPVAAQQSEPRPLERLARADQRLLDIGWRLATASAGLCPDTRPAIGLVLRDVRGFADPEAVRAEIGQQRDIAIQAVAAHGPAAEAGLRRDDEVTSLLGTDPNQKPAEPRRDWLRLLALNEAIDAALARHGAIGIARSDEAEWRLNGVPACYARFEVAAGNDGAKSTGTRVILGERWTAGDVSDDALAFLVAHELAHNILKHRLQREGPRGERPSSKDVEREADRLAPWLMARAGFDPAGAILFLETFGPGQDGPLYIGTSHDGWKSRRGQAREQIDIIAAQNAGTSIDWQPYFVEELAAARAAMKRSAPR</sequence>
<evidence type="ECO:0000313" key="3">
    <source>
        <dbReference type="Proteomes" id="UP000429229"/>
    </source>
</evidence>
<gene>
    <name evidence="2" type="ORF">GRI68_11345</name>
</gene>
<comment type="caution">
    <text evidence="2">The sequence shown here is derived from an EMBL/GenBank/DDBJ whole genome shotgun (WGS) entry which is preliminary data.</text>
</comment>
<evidence type="ECO:0000313" key="2">
    <source>
        <dbReference type="EMBL" id="MXP10772.1"/>
    </source>
</evidence>
<dbReference type="EMBL" id="WTYR01000001">
    <property type="protein sequence ID" value="MXP10772.1"/>
    <property type="molecule type" value="Genomic_DNA"/>
</dbReference>
<evidence type="ECO:0000256" key="1">
    <source>
        <dbReference type="SAM" id="SignalP"/>
    </source>
</evidence>
<organism evidence="2 3">
    <name type="scientific">Alteriqipengyuania halimionae</name>
    <dbReference type="NCBI Taxonomy" id="1926630"/>
    <lineage>
        <taxon>Bacteria</taxon>
        <taxon>Pseudomonadati</taxon>
        <taxon>Pseudomonadota</taxon>
        <taxon>Alphaproteobacteria</taxon>
        <taxon>Sphingomonadales</taxon>
        <taxon>Erythrobacteraceae</taxon>
        <taxon>Alteriqipengyuania</taxon>
    </lineage>
</organism>
<dbReference type="AlphaFoldDB" id="A0A6I4U8H4"/>
<keyword evidence="1" id="KW-0732">Signal</keyword>
<keyword evidence="3" id="KW-1185">Reference proteome</keyword>
<feature type="chain" id="PRO_5026339307" description="Peptidase M48 domain-containing protein" evidence="1">
    <location>
        <begin position="20"/>
        <end position="324"/>
    </location>
</feature>
<dbReference type="OrthoDB" id="7338723at2"/>
<feature type="signal peptide" evidence="1">
    <location>
        <begin position="1"/>
        <end position="19"/>
    </location>
</feature>
<accession>A0A6I4U8H4</accession>
<reference evidence="2 3" key="1">
    <citation type="submission" date="2019-12" db="EMBL/GenBank/DDBJ databases">
        <title>Genomic-based taxomic classification of the family Erythrobacteraceae.</title>
        <authorList>
            <person name="Xu L."/>
        </authorList>
    </citation>
    <scope>NUCLEOTIDE SEQUENCE [LARGE SCALE GENOMIC DNA]</scope>
    <source>
        <strain evidence="2 3">LMG 29519</strain>
    </source>
</reference>
<proteinExistence type="predicted"/>
<dbReference type="Proteomes" id="UP000429229">
    <property type="component" value="Unassembled WGS sequence"/>
</dbReference>
<dbReference type="RefSeq" id="WP_160617338.1">
    <property type="nucleotide sequence ID" value="NZ_WTYR01000001.1"/>
</dbReference>
<protein>
    <recommendedName>
        <fullName evidence="4">Peptidase M48 domain-containing protein</fullName>
    </recommendedName>
</protein>
<evidence type="ECO:0008006" key="4">
    <source>
        <dbReference type="Google" id="ProtNLM"/>
    </source>
</evidence>